<dbReference type="CTD" id="56961"/>
<dbReference type="Proteomes" id="UP000515158">
    <property type="component" value="Unplaced"/>
</dbReference>
<keyword evidence="3 8" id="KW-0349">Heme</keyword>
<dbReference type="Gene3D" id="1.10.630.10">
    <property type="entry name" value="Cytochrome P450"/>
    <property type="match status" value="1"/>
</dbReference>
<keyword evidence="6 8" id="KW-0408">Iron</keyword>
<dbReference type="InterPro" id="IPR050479">
    <property type="entry name" value="CYP11_CYP27_families"/>
</dbReference>
<evidence type="ECO:0000313" key="12">
    <source>
        <dbReference type="Proteomes" id="UP000515158"/>
    </source>
</evidence>
<evidence type="ECO:0000256" key="5">
    <source>
        <dbReference type="ARBA" id="ARBA00023002"/>
    </source>
</evidence>
<keyword evidence="12" id="KW-1185">Reference proteome</keyword>
<keyword evidence="11" id="KW-0472">Membrane</keyword>
<dbReference type="AlphaFoldDB" id="A0A6P8ZRV4"/>
<dbReference type="SUPFAM" id="SSF48264">
    <property type="entry name" value="Cytochrome P450"/>
    <property type="match status" value="1"/>
</dbReference>
<evidence type="ECO:0000256" key="8">
    <source>
        <dbReference type="PIRSR" id="PIRSR602401-1"/>
    </source>
</evidence>
<feature type="region of interest" description="Disordered" evidence="10">
    <location>
        <begin position="47"/>
        <end position="75"/>
    </location>
</feature>
<keyword evidence="11" id="KW-1133">Transmembrane helix</keyword>
<name>A0A6P8ZRV4_THRPL</name>
<feature type="compositionally biased region" description="Basic and acidic residues" evidence="10">
    <location>
        <begin position="61"/>
        <end position="72"/>
    </location>
</feature>
<dbReference type="GO" id="GO:0004497">
    <property type="term" value="F:monooxygenase activity"/>
    <property type="evidence" value="ECO:0007669"/>
    <property type="project" value="UniProtKB-KW"/>
</dbReference>
<dbReference type="PRINTS" id="PR00463">
    <property type="entry name" value="EP450I"/>
</dbReference>
<proteinExistence type="inferred from homology"/>
<evidence type="ECO:0000256" key="11">
    <source>
        <dbReference type="SAM" id="Phobius"/>
    </source>
</evidence>
<dbReference type="CDD" id="cd11054">
    <property type="entry name" value="CYP24A1-like"/>
    <property type="match status" value="1"/>
</dbReference>
<keyword evidence="4 8" id="KW-0479">Metal-binding</keyword>
<feature type="compositionally biased region" description="Low complexity" evidence="10">
    <location>
        <begin position="47"/>
        <end position="58"/>
    </location>
</feature>
<dbReference type="PROSITE" id="PS00086">
    <property type="entry name" value="CYTOCHROME_P450"/>
    <property type="match status" value="1"/>
</dbReference>
<dbReference type="InterPro" id="IPR002401">
    <property type="entry name" value="Cyt_P450_E_grp-I"/>
</dbReference>
<evidence type="ECO:0000256" key="6">
    <source>
        <dbReference type="ARBA" id="ARBA00023004"/>
    </source>
</evidence>
<comment type="similarity">
    <text evidence="2 9">Belongs to the cytochrome P450 family.</text>
</comment>
<keyword evidence="11" id="KW-0812">Transmembrane</keyword>
<dbReference type="Pfam" id="PF00067">
    <property type="entry name" value="p450"/>
    <property type="match status" value="1"/>
</dbReference>
<gene>
    <name evidence="13" type="primary">LOC117649332</name>
</gene>
<accession>A0A6P8ZRV4</accession>
<reference evidence="13" key="1">
    <citation type="submission" date="2025-08" db="UniProtKB">
        <authorList>
            <consortium name="RefSeq"/>
        </authorList>
    </citation>
    <scope>IDENTIFICATION</scope>
    <source>
        <tissue evidence="13">Total insect</tissue>
    </source>
</reference>
<dbReference type="InterPro" id="IPR001128">
    <property type="entry name" value="Cyt_P450"/>
</dbReference>
<evidence type="ECO:0000313" key="13">
    <source>
        <dbReference type="RefSeq" id="XP_034247865.1"/>
    </source>
</evidence>
<feature type="binding site" description="axial binding residue" evidence="8">
    <location>
        <position position="489"/>
    </location>
    <ligand>
        <name>heme</name>
        <dbReference type="ChEBI" id="CHEBI:30413"/>
    </ligand>
    <ligandPart>
        <name>Fe</name>
        <dbReference type="ChEBI" id="CHEBI:18248"/>
    </ligandPart>
</feature>
<dbReference type="InterPro" id="IPR017972">
    <property type="entry name" value="Cyt_P450_CS"/>
</dbReference>
<evidence type="ECO:0000256" key="4">
    <source>
        <dbReference type="ARBA" id="ARBA00022723"/>
    </source>
</evidence>
<dbReference type="PANTHER" id="PTHR24279">
    <property type="entry name" value="CYTOCHROME P450"/>
    <property type="match status" value="1"/>
</dbReference>
<dbReference type="InParanoid" id="A0A6P8ZRV4"/>
<evidence type="ECO:0000256" key="1">
    <source>
        <dbReference type="ARBA" id="ARBA00001971"/>
    </source>
</evidence>
<evidence type="ECO:0000256" key="3">
    <source>
        <dbReference type="ARBA" id="ARBA00022617"/>
    </source>
</evidence>
<dbReference type="GeneID" id="117649332"/>
<organism evidence="13">
    <name type="scientific">Thrips palmi</name>
    <name type="common">Melon thrips</name>
    <dbReference type="NCBI Taxonomy" id="161013"/>
    <lineage>
        <taxon>Eukaryota</taxon>
        <taxon>Metazoa</taxon>
        <taxon>Ecdysozoa</taxon>
        <taxon>Arthropoda</taxon>
        <taxon>Hexapoda</taxon>
        <taxon>Insecta</taxon>
        <taxon>Pterygota</taxon>
        <taxon>Neoptera</taxon>
        <taxon>Paraneoptera</taxon>
        <taxon>Thysanoptera</taxon>
        <taxon>Terebrantia</taxon>
        <taxon>Thripoidea</taxon>
        <taxon>Thripidae</taxon>
        <taxon>Thrips</taxon>
    </lineage>
</organism>
<dbReference type="OrthoDB" id="3945418at2759"/>
<dbReference type="PRINTS" id="PR00385">
    <property type="entry name" value="P450"/>
</dbReference>
<keyword evidence="7 9" id="KW-0503">Monooxygenase</keyword>
<dbReference type="InterPro" id="IPR036396">
    <property type="entry name" value="Cyt_P450_sf"/>
</dbReference>
<dbReference type="RefSeq" id="XP_034247865.1">
    <property type="nucleotide sequence ID" value="XM_034391974.1"/>
</dbReference>
<sequence length="540" mass="60494">MIFDRSFDFARMLSAVDLVALVLFGAILLFGEFQTKWGWLRLRKSKTLSPPSSPTPTSHSHKPEPEPRRKGVQDIPGPWPRLPVLGTRWIYSLGVYKMDKIHEAYRDMFERYGPVVREEALWRIPVVSVLERSAIETVLRSSTKYPLRPPTEVTSHYRRSRPDRYTNLGLVNEQGETWHHLRSILTPELTSGKTMLRFLPELNTVASDMSTLLATSRDAKGVIPKFEELANRLGLESTCTLILGRRMGFLDDKVDPQAAKLAAAVKVHFCASRDTFYGLPFWKVMPTKAYRELVESEETIYDIISGLVDTALAEEQNTAQIDAVQSVFLAVLNAPGLDIRDKKAAIIDFIAAGIQTLGNTLVFVLYLIAKHPNVQQRLYEELITAAPPGSPWTAQNLRNAPYLRACIMEAFRVLPTAPCVARIIDTDMVLSGYHLNAGSVVLCHTWLAGLKESNFPAAHEYRPERWLNGGPGSAATFLVLPFGCGRRMCPGKRFVEQALQVVVAQTVRDFEVGFDGELGLQFEFLLSPQGTASFSFLDRV</sequence>
<dbReference type="FunFam" id="1.10.630.10:FF:000006">
    <property type="entry name" value="Cytochrome P450 302a1, mitochondrial"/>
    <property type="match status" value="1"/>
</dbReference>
<dbReference type="KEGG" id="tpal:117649332"/>
<evidence type="ECO:0000256" key="7">
    <source>
        <dbReference type="ARBA" id="ARBA00023033"/>
    </source>
</evidence>
<feature type="transmembrane region" description="Helical" evidence="11">
    <location>
        <begin position="12"/>
        <end position="33"/>
    </location>
</feature>
<protein>
    <submittedName>
        <fullName evidence="13">Ecdysone 20-monooxygenase isoform X1</fullName>
    </submittedName>
</protein>
<dbReference type="GO" id="GO:0005506">
    <property type="term" value="F:iron ion binding"/>
    <property type="evidence" value="ECO:0007669"/>
    <property type="project" value="InterPro"/>
</dbReference>
<dbReference type="GO" id="GO:0016705">
    <property type="term" value="F:oxidoreductase activity, acting on paired donors, with incorporation or reduction of molecular oxygen"/>
    <property type="evidence" value="ECO:0007669"/>
    <property type="project" value="InterPro"/>
</dbReference>
<evidence type="ECO:0000256" key="9">
    <source>
        <dbReference type="RuleBase" id="RU000461"/>
    </source>
</evidence>
<dbReference type="PANTHER" id="PTHR24279:SF120">
    <property type="entry name" value="CYTOCHROME P450"/>
    <property type="match status" value="1"/>
</dbReference>
<keyword evidence="5 9" id="KW-0560">Oxidoreductase</keyword>
<dbReference type="FunCoup" id="A0A6P8ZRV4">
    <property type="interactions" value="28"/>
</dbReference>
<comment type="cofactor">
    <cofactor evidence="1 8">
        <name>heme</name>
        <dbReference type="ChEBI" id="CHEBI:30413"/>
    </cofactor>
</comment>
<evidence type="ECO:0000256" key="2">
    <source>
        <dbReference type="ARBA" id="ARBA00010617"/>
    </source>
</evidence>
<evidence type="ECO:0000256" key="10">
    <source>
        <dbReference type="SAM" id="MobiDB-lite"/>
    </source>
</evidence>
<dbReference type="GO" id="GO:0020037">
    <property type="term" value="F:heme binding"/>
    <property type="evidence" value="ECO:0007669"/>
    <property type="project" value="InterPro"/>
</dbReference>